<dbReference type="GO" id="GO:0008270">
    <property type="term" value="F:zinc ion binding"/>
    <property type="evidence" value="ECO:0007669"/>
    <property type="project" value="UniProtKB-KW"/>
</dbReference>
<sequence>MSTMKVQRTYGSRSRKTQRASLPSPSSPTPALSSPPSTPPTTRPNKRGLSEMLSAETDDTTAPLFSPSKMKKSITKPTASSSGLKSKAKSLLKSSMKSGQRTLTQLHFNIDQSILRRCSLCDLSYTKGAPDDEALHKTHCTRVRQDMEWGREEEKDRIRGTENVVVEVKTGIKLSGNKKTGRIICLPADIGGKLGTKVRRADSHVGLDLIMIQLSALYKIINTSLSSPELSSTILQSSKAYLFLIPHETQTHREHIAGCVIAERISSAMVVVAASTSPSADIPPPNAVLVDTATGLFCSPDLLPTSMGIPRLFVPPAHRRLGIASALLDAAAATFIHGCPLNPESGQIAFSQPTGMGQKVMKSWGKGGIRVYEED</sequence>
<keyword evidence="8" id="KW-0131">Cell cycle</keyword>
<dbReference type="InParanoid" id="A0A409WFQ6"/>
<dbReference type="PANTHER" id="PTHR45884">
    <property type="entry name" value="N-ACETYLTRANSFERASE ECO"/>
    <property type="match status" value="1"/>
</dbReference>
<keyword evidence="6" id="KW-0862">Zinc</keyword>
<evidence type="ECO:0000256" key="8">
    <source>
        <dbReference type="ARBA" id="ARBA00023306"/>
    </source>
</evidence>
<dbReference type="GO" id="GO:0005634">
    <property type="term" value="C:nucleus"/>
    <property type="evidence" value="ECO:0007669"/>
    <property type="project" value="UniProtKB-SubCell"/>
</dbReference>
<evidence type="ECO:0000256" key="4">
    <source>
        <dbReference type="ARBA" id="ARBA00022723"/>
    </source>
</evidence>
<feature type="region of interest" description="Disordered" evidence="10">
    <location>
        <begin position="1"/>
        <end position="96"/>
    </location>
</feature>
<keyword evidence="9" id="KW-0012">Acyltransferase</keyword>
<evidence type="ECO:0000259" key="11">
    <source>
        <dbReference type="Pfam" id="PF13878"/>
    </source>
</evidence>
<accession>A0A409WFQ6</accession>
<keyword evidence="5" id="KW-0863">Zinc-finger</keyword>
<dbReference type="Pfam" id="PF13880">
    <property type="entry name" value="Acetyltransf_13"/>
    <property type="match status" value="1"/>
</dbReference>
<dbReference type="GO" id="GO:0007064">
    <property type="term" value="P:mitotic sister chromatid cohesion"/>
    <property type="evidence" value="ECO:0007669"/>
    <property type="project" value="TreeGrafter"/>
</dbReference>
<keyword evidence="14" id="KW-1185">Reference proteome</keyword>
<name>A0A409WFQ6_PSICY</name>
<feature type="compositionally biased region" description="Low complexity" evidence="10">
    <location>
        <begin position="19"/>
        <end position="35"/>
    </location>
</feature>
<dbReference type="AlphaFoldDB" id="A0A409WFQ6"/>
<dbReference type="EMBL" id="NHYD01003440">
    <property type="protein sequence ID" value="PPQ77378.1"/>
    <property type="molecule type" value="Genomic_DNA"/>
</dbReference>
<evidence type="ECO:0000256" key="6">
    <source>
        <dbReference type="ARBA" id="ARBA00022833"/>
    </source>
</evidence>
<dbReference type="PANTHER" id="PTHR45884:SF2">
    <property type="entry name" value="N-ACETYLTRANSFERASE ECO"/>
    <property type="match status" value="1"/>
</dbReference>
<comment type="similarity">
    <text evidence="2">Belongs to the acetyltransferase family. ECO subfamily.</text>
</comment>
<comment type="caution">
    <text evidence="13">The sequence shown here is derived from an EMBL/GenBank/DDBJ whole genome shotgun (WGS) entry which is preliminary data.</text>
</comment>
<dbReference type="GO" id="GO:0061733">
    <property type="term" value="F:protein-lysine-acetyltransferase activity"/>
    <property type="evidence" value="ECO:0007669"/>
    <property type="project" value="TreeGrafter"/>
</dbReference>
<evidence type="ECO:0000256" key="9">
    <source>
        <dbReference type="ARBA" id="ARBA00023315"/>
    </source>
</evidence>
<proteinExistence type="inferred from homology"/>
<dbReference type="InterPro" id="IPR028009">
    <property type="entry name" value="ESCO_Acetyltransf_dom"/>
</dbReference>
<feature type="domain" description="N-acetyltransferase ESCO zinc-finger" evidence="11">
    <location>
        <begin position="105"/>
        <end position="141"/>
    </location>
</feature>
<evidence type="ECO:0000313" key="13">
    <source>
        <dbReference type="EMBL" id="PPQ77378.1"/>
    </source>
</evidence>
<protein>
    <recommendedName>
        <fullName evidence="15">N-acetyltransferase ECO1</fullName>
    </recommendedName>
</protein>
<comment type="subcellular location">
    <subcellularLocation>
        <location evidence="1">Nucleus</location>
    </subcellularLocation>
</comment>
<feature type="compositionally biased region" description="Polar residues" evidence="10">
    <location>
        <begin position="1"/>
        <end position="12"/>
    </location>
</feature>
<dbReference type="GO" id="GO:0000785">
    <property type="term" value="C:chromatin"/>
    <property type="evidence" value="ECO:0007669"/>
    <property type="project" value="TreeGrafter"/>
</dbReference>
<dbReference type="STRING" id="93625.A0A409WFQ6"/>
<evidence type="ECO:0000256" key="10">
    <source>
        <dbReference type="SAM" id="MobiDB-lite"/>
    </source>
</evidence>
<dbReference type="InterPro" id="IPR028005">
    <property type="entry name" value="AcTrfase_ESCO_Znf_dom"/>
</dbReference>
<dbReference type="InterPro" id="IPR016181">
    <property type="entry name" value="Acyl_CoA_acyltransferase"/>
</dbReference>
<evidence type="ECO:0000256" key="3">
    <source>
        <dbReference type="ARBA" id="ARBA00022679"/>
    </source>
</evidence>
<dbReference type="SUPFAM" id="SSF55729">
    <property type="entry name" value="Acyl-CoA N-acyltransferases (Nat)"/>
    <property type="match status" value="1"/>
</dbReference>
<dbReference type="Proteomes" id="UP000283269">
    <property type="component" value="Unassembled WGS sequence"/>
</dbReference>
<gene>
    <name evidence="13" type="ORF">CVT25_010961</name>
</gene>
<evidence type="ECO:0000256" key="5">
    <source>
        <dbReference type="ARBA" id="ARBA00022771"/>
    </source>
</evidence>
<keyword evidence="7" id="KW-0539">Nucleus</keyword>
<dbReference type="Pfam" id="PF13878">
    <property type="entry name" value="zf-C2H2_3"/>
    <property type="match status" value="1"/>
</dbReference>
<feature type="domain" description="N-acetyltransferase ESCO acetyl-transferase" evidence="12">
    <location>
        <begin position="304"/>
        <end position="367"/>
    </location>
</feature>
<keyword evidence="3" id="KW-0808">Transferase</keyword>
<dbReference type="OrthoDB" id="428854at2759"/>
<evidence type="ECO:0000259" key="12">
    <source>
        <dbReference type="Pfam" id="PF13880"/>
    </source>
</evidence>
<organism evidence="13 14">
    <name type="scientific">Psilocybe cyanescens</name>
    <dbReference type="NCBI Taxonomy" id="93625"/>
    <lineage>
        <taxon>Eukaryota</taxon>
        <taxon>Fungi</taxon>
        <taxon>Dikarya</taxon>
        <taxon>Basidiomycota</taxon>
        <taxon>Agaricomycotina</taxon>
        <taxon>Agaricomycetes</taxon>
        <taxon>Agaricomycetidae</taxon>
        <taxon>Agaricales</taxon>
        <taxon>Agaricineae</taxon>
        <taxon>Strophariaceae</taxon>
        <taxon>Psilocybe</taxon>
    </lineage>
</organism>
<evidence type="ECO:0000256" key="1">
    <source>
        <dbReference type="ARBA" id="ARBA00004123"/>
    </source>
</evidence>
<evidence type="ECO:0000313" key="14">
    <source>
        <dbReference type="Proteomes" id="UP000283269"/>
    </source>
</evidence>
<reference evidence="13 14" key="1">
    <citation type="journal article" date="2018" name="Evol. Lett.">
        <title>Horizontal gene cluster transfer increased hallucinogenic mushroom diversity.</title>
        <authorList>
            <person name="Reynolds H.T."/>
            <person name="Vijayakumar V."/>
            <person name="Gluck-Thaler E."/>
            <person name="Korotkin H.B."/>
            <person name="Matheny P.B."/>
            <person name="Slot J.C."/>
        </authorList>
    </citation>
    <scope>NUCLEOTIDE SEQUENCE [LARGE SCALE GENOMIC DNA]</scope>
    <source>
        <strain evidence="13 14">2631</strain>
    </source>
</reference>
<evidence type="ECO:0000256" key="7">
    <source>
        <dbReference type="ARBA" id="ARBA00023242"/>
    </source>
</evidence>
<evidence type="ECO:0000256" key="2">
    <source>
        <dbReference type="ARBA" id="ARBA00005816"/>
    </source>
</evidence>
<evidence type="ECO:0008006" key="15">
    <source>
        <dbReference type="Google" id="ProtNLM"/>
    </source>
</evidence>
<feature type="compositionally biased region" description="Low complexity" evidence="10">
    <location>
        <begin position="79"/>
        <end position="96"/>
    </location>
</feature>
<keyword evidence="4" id="KW-0479">Metal-binding</keyword>